<reference evidence="5" key="1">
    <citation type="submission" date="2020-10" db="EMBL/GenBank/DDBJ databases">
        <title>An improved Amphimedon queenslandica hologenome assembly reveals how three proteobacterial symbionts can extend the metabolic phenotypic of their marine sponge host.</title>
        <authorList>
            <person name="Degnan B."/>
            <person name="Degnan S."/>
            <person name="Xiang X."/>
        </authorList>
    </citation>
    <scope>NUCLEOTIDE SEQUENCE</scope>
    <source>
        <strain evidence="5">AqS2</strain>
    </source>
</reference>
<keyword evidence="6" id="KW-1185">Reference proteome</keyword>
<dbReference type="Pfam" id="PF05378">
    <property type="entry name" value="Hydant_A_N"/>
    <property type="match status" value="1"/>
</dbReference>
<accession>A0A930Y2M9</accession>
<gene>
    <name evidence="5" type="ORF">ISN26_03140</name>
</gene>
<name>A0A930Y2M9_9GAMM</name>
<feature type="domain" description="Hydantoinase B/oxoprolinase" evidence="3">
    <location>
        <begin position="694"/>
        <end position="1196"/>
    </location>
</feature>
<dbReference type="InterPro" id="IPR045079">
    <property type="entry name" value="Oxoprolinase-like"/>
</dbReference>
<dbReference type="Proteomes" id="UP000604381">
    <property type="component" value="Unassembled WGS sequence"/>
</dbReference>
<dbReference type="InterPro" id="IPR003692">
    <property type="entry name" value="Hydantoinase_B"/>
</dbReference>
<evidence type="ECO:0000256" key="1">
    <source>
        <dbReference type="ARBA" id="ARBA00010403"/>
    </source>
</evidence>
<evidence type="ECO:0000259" key="2">
    <source>
        <dbReference type="Pfam" id="PF01968"/>
    </source>
</evidence>
<dbReference type="Pfam" id="PF01968">
    <property type="entry name" value="Hydantoinase_A"/>
    <property type="match status" value="1"/>
</dbReference>
<evidence type="ECO:0000259" key="4">
    <source>
        <dbReference type="Pfam" id="PF05378"/>
    </source>
</evidence>
<feature type="domain" description="Hydantoinase A/oxoprolinase" evidence="2">
    <location>
        <begin position="212"/>
        <end position="497"/>
    </location>
</feature>
<evidence type="ECO:0000313" key="6">
    <source>
        <dbReference type="Proteomes" id="UP000604381"/>
    </source>
</evidence>
<dbReference type="GO" id="GO:0006749">
    <property type="term" value="P:glutathione metabolic process"/>
    <property type="evidence" value="ECO:0007669"/>
    <property type="project" value="TreeGrafter"/>
</dbReference>
<dbReference type="AlphaFoldDB" id="A0A930Y2M9"/>
<dbReference type="PANTHER" id="PTHR11365">
    <property type="entry name" value="5-OXOPROLINASE RELATED"/>
    <property type="match status" value="1"/>
</dbReference>
<dbReference type="GO" id="GO:0005829">
    <property type="term" value="C:cytosol"/>
    <property type="evidence" value="ECO:0007669"/>
    <property type="project" value="TreeGrafter"/>
</dbReference>
<evidence type="ECO:0000313" key="5">
    <source>
        <dbReference type="EMBL" id="MBF2735071.1"/>
    </source>
</evidence>
<dbReference type="InterPro" id="IPR002821">
    <property type="entry name" value="Hydantoinase_A"/>
</dbReference>
<dbReference type="GO" id="GO:0017168">
    <property type="term" value="F:5-oxoprolinase (ATP-hydrolyzing) activity"/>
    <property type="evidence" value="ECO:0007669"/>
    <property type="project" value="TreeGrafter"/>
</dbReference>
<comment type="caution">
    <text evidence="5">The sequence shown here is derived from an EMBL/GenBank/DDBJ whole genome shotgun (WGS) entry which is preliminary data.</text>
</comment>
<protein>
    <submittedName>
        <fullName evidence="5">Hydantoinase B/oxoprolinase family protein</fullName>
    </submittedName>
</protein>
<dbReference type="PANTHER" id="PTHR11365:SF23">
    <property type="entry name" value="HYPOTHETICAL 5-OXOPROLINASE (EUROFUNG)-RELATED"/>
    <property type="match status" value="1"/>
</dbReference>
<feature type="domain" description="Hydantoinase/oxoprolinase N-terminal" evidence="4">
    <location>
        <begin position="17"/>
        <end position="191"/>
    </location>
</feature>
<proteinExistence type="inferred from homology"/>
<dbReference type="EMBL" id="JADHEI010000031">
    <property type="protein sequence ID" value="MBF2735071.1"/>
    <property type="molecule type" value="Genomic_DNA"/>
</dbReference>
<dbReference type="InterPro" id="IPR008040">
    <property type="entry name" value="Hydant_A_N"/>
</dbReference>
<comment type="similarity">
    <text evidence="1">Belongs to the oxoprolinase family.</text>
</comment>
<sequence>MPSTIRAARSAAGAAWRFWIDRGGTFTDVIGVDGAGRLRVAKVPSHDPDAALRGVRELLGIAPRAPLPRARVAAVRMGTTVATNALLERKGCRLGLLVTKGFGDILRIRDQSRPELFDLFPQRPAPLYRLALEVPGRLDVRGRTLEELDERAAAAAARRLAAAGCEAVAIVGMHGHAHPAHEKRLARICRAQGLREVFMSHAVEATQGLVARGETTVVDAYLTPLLQRHVQALARRLPGVDLRFMQSNGGLAAARGFTGSRAILSGPAGGVVGAIAAARRHGVKKLVSLDMGGTSTDVAHCRGELERAAGATVAGMAVATPMLKVNTVAAGGGSICGYANGRIRVGPESAGADPGPACYGRGGPLTVTDCNLVLGRLEPASFPAVFGPAGDRGLDPAASRKKLAELARRAGYPAAKLEQLAEDCVDVAVENMAKAVKAVSVQQGHDLAKDYALVAFGGAGGQHACQLAERLGIGRVLLHPLAGVLSAAGIGLAALRELRRRSVGCDLAGGVRLLRTRLAALEAPAVKKLRAAGVKAKELRVARRVLLRYPGSSATIAVSFGTLAAMRREFAAAHRRLYGLERPAPRLIAAAVEVEASGPAGSLAGLRRPRAAPRPLPARIRMRCGGQASKAPVHQAATLKSGARVTGPCLVLEETSTTCVPPGWKGEVAADGSLLLRRAAVRRPPARRGAGKPNPARLEMFHSIFMSIAEQMGHVLRNTAYSVNIKERLDFSCAVFDARGDLIANAPHIPVHLGSMGATVKAAIAANPRMRPGDAWLVNAPAAGGTHLPDLTVVTPLFLPRERRPRFFLCSRGHHTDIGGRSPGSMPADATRLAEEGVVFDCFPIVRGGRFAEAAFRTALAAHQWPARDPDQNIADLLAQLAANAKGAAELRRACTEQGLAEVIAYMGHIKANAKQAVLDLLPRLRAGVRTVAADGGGQVRAALRPGRGRLLLDFAGTSAQDPGNLNAPPAVTEAAAHYVLRCLVTEDIPLNAGCMEAVTIKTPAGSLLRPGPAAAVAAGNVEISQLLASALLGAAGAAAESQGTMNNLSFGNARFQYYETICGGAGAGPGKPGADAVHTHMTNTLITDPEVLEERCPVILEEFAIRRGSGGKGAARGGCGVIRRLRFLEPVEISMLANKRRVAPYGMRGGGPGRRGQDVLLRTGRRVPPLAPGRWRAEAGDVFEVRTPGGGGWGKA</sequence>
<dbReference type="Pfam" id="PF02538">
    <property type="entry name" value="Hydantoinase_B"/>
    <property type="match status" value="1"/>
</dbReference>
<evidence type="ECO:0000259" key="3">
    <source>
        <dbReference type="Pfam" id="PF02538"/>
    </source>
</evidence>
<organism evidence="5 6">
    <name type="scientific">Candidatus Amphirhobacter heronislandensis</name>
    <dbReference type="NCBI Taxonomy" id="1732024"/>
    <lineage>
        <taxon>Bacteria</taxon>
        <taxon>Pseudomonadati</taxon>
        <taxon>Pseudomonadota</taxon>
        <taxon>Gammaproteobacteria</taxon>
        <taxon>Candidatus Tethybacterales</taxon>
        <taxon>Candidatus Tethybacteraceae</taxon>
        <taxon>Candidatus Amphirhobacter</taxon>
    </lineage>
</organism>